<dbReference type="InterPro" id="IPR042089">
    <property type="entry name" value="Peptidase_M13_dom_2"/>
</dbReference>
<reference evidence="2 3" key="1">
    <citation type="journal article" date="2019" name="Sci. Rep.">
        <title>Orb-weaving spider Araneus ventricosus genome elucidates the spidroin gene catalogue.</title>
        <authorList>
            <person name="Kono N."/>
            <person name="Nakamura H."/>
            <person name="Ohtoshi R."/>
            <person name="Moran D.A.P."/>
            <person name="Shinohara A."/>
            <person name="Yoshida Y."/>
            <person name="Fujiwara M."/>
            <person name="Mori M."/>
            <person name="Tomita M."/>
            <person name="Arakawa K."/>
        </authorList>
    </citation>
    <scope>NUCLEOTIDE SEQUENCE [LARGE SCALE GENOMIC DNA]</scope>
</reference>
<dbReference type="SUPFAM" id="SSF55486">
    <property type="entry name" value="Metalloproteases ('zincins'), catalytic domain"/>
    <property type="match status" value="1"/>
</dbReference>
<dbReference type="Gene3D" id="1.10.1380.10">
    <property type="entry name" value="Neutral endopeptidase , domain2"/>
    <property type="match status" value="1"/>
</dbReference>
<dbReference type="AlphaFoldDB" id="A0A4Y2DTI2"/>
<evidence type="ECO:0000313" key="2">
    <source>
        <dbReference type="EMBL" id="GBM20160.1"/>
    </source>
</evidence>
<keyword evidence="3" id="KW-1185">Reference proteome</keyword>
<evidence type="ECO:0000313" key="3">
    <source>
        <dbReference type="Proteomes" id="UP000499080"/>
    </source>
</evidence>
<dbReference type="EMBL" id="BGPR01000438">
    <property type="protein sequence ID" value="GBM20160.1"/>
    <property type="molecule type" value="Genomic_DNA"/>
</dbReference>
<evidence type="ECO:0000259" key="1">
    <source>
        <dbReference type="Pfam" id="PF05649"/>
    </source>
</evidence>
<feature type="domain" description="Peptidase M13 N-terminal" evidence="1">
    <location>
        <begin position="2"/>
        <end position="74"/>
    </location>
</feature>
<comment type="caution">
    <text evidence="2">The sequence shown here is derived from an EMBL/GenBank/DDBJ whole genome shotgun (WGS) entry which is preliminary data.</text>
</comment>
<dbReference type="Pfam" id="PF05649">
    <property type="entry name" value="Peptidase_M13_N"/>
    <property type="match status" value="1"/>
</dbReference>
<proteinExistence type="predicted"/>
<sequence length="186" mass="21723">MPEADRHDTGAIYNKMSLQELSEIVPEFDWVFYLNTFLPTKVDDQEPVVVYALPYLQEMGQIISQVNRRHLEFWHWRFYVRWRCEGAQTSGFQSKAYPFISPRDAKSPTPKSKMSAKVIGLPYYRQEKNPRHQTWMWRALWKRDIPLDFGGEGMGFASLGADRTDGSLVSLCTTIRKRIPRLTKCA</sequence>
<protein>
    <recommendedName>
        <fullName evidence="1">Peptidase M13 N-terminal domain-containing protein</fullName>
    </recommendedName>
</protein>
<dbReference type="OrthoDB" id="6475849at2759"/>
<organism evidence="2 3">
    <name type="scientific">Araneus ventricosus</name>
    <name type="common">Orbweaver spider</name>
    <name type="synonym">Epeira ventricosa</name>
    <dbReference type="NCBI Taxonomy" id="182803"/>
    <lineage>
        <taxon>Eukaryota</taxon>
        <taxon>Metazoa</taxon>
        <taxon>Ecdysozoa</taxon>
        <taxon>Arthropoda</taxon>
        <taxon>Chelicerata</taxon>
        <taxon>Arachnida</taxon>
        <taxon>Araneae</taxon>
        <taxon>Araneomorphae</taxon>
        <taxon>Entelegynae</taxon>
        <taxon>Araneoidea</taxon>
        <taxon>Araneidae</taxon>
        <taxon>Araneus</taxon>
    </lineage>
</organism>
<dbReference type="GO" id="GO:0006508">
    <property type="term" value="P:proteolysis"/>
    <property type="evidence" value="ECO:0007669"/>
    <property type="project" value="InterPro"/>
</dbReference>
<gene>
    <name evidence="2" type="ORF">AVEN_5685_1</name>
</gene>
<dbReference type="InterPro" id="IPR008753">
    <property type="entry name" value="Peptidase_M13_N"/>
</dbReference>
<accession>A0A4Y2DTI2</accession>
<dbReference type="Proteomes" id="UP000499080">
    <property type="component" value="Unassembled WGS sequence"/>
</dbReference>
<name>A0A4Y2DTI2_ARAVE</name>